<dbReference type="EC" id="4.2.1.20" evidence="4"/>
<dbReference type="HAMAP" id="MF_00131">
    <property type="entry name" value="Trp_synth_alpha"/>
    <property type="match status" value="1"/>
</dbReference>
<evidence type="ECO:0000256" key="4">
    <source>
        <dbReference type="ARBA" id="ARBA00012043"/>
    </source>
</evidence>
<keyword evidence="5" id="KW-0028">Amino-acid biosynthesis</keyword>
<evidence type="ECO:0000313" key="10">
    <source>
        <dbReference type="EMBL" id="OIQ94577.1"/>
    </source>
</evidence>
<dbReference type="PANTHER" id="PTHR43406">
    <property type="entry name" value="TRYPTOPHAN SYNTHASE, ALPHA CHAIN"/>
    <property type="match status" value="1"/>
</dbReference>
<dbReference type="UniPathway" id="UPA00035">
    <property type="reaction ID" value="UER00044"/>
</dbReference>
<sequence>MSRLPARFAKLKAERRPGLVTFITAGDPDRATSQALLDGMPAAGADIIELGMPFTDPMADGLAIQHASQRALKAGGCLSATLDMVRAFRRADAETPIVLMGYYNPVYAHGVDSFCAEAAEAGVDGLIIVDLPPEEAEELAAPARAQGIDFIFLTAPTTDDARLPAVLDRASGFVYYVSITGVTGTASASGDAIKAAVARLRRHTTLPVAVGFGIKSPEAAAEVAALADAAVVGSAIVSRLAAGLDAEGKPRPGLVDEVLQFVGELARGVRSAARPSTAA</sequence>
<keyword evidence="8 10" id="KW-0456">Lyase</keyword>
<dbReference type="GO" id="GO:0004834">
    <property type="term" value="F:tryptophan synthase activity"/>
    <property type="evidence" value="ECO:0007669"/>
    <property type="project" value="UniProtKB-EC"/>
</dbReference>
<dbReference type="InterPro" id="IPR018204">
    <property type="entry name" value="Trp_synthase_alpha_AS"/>
</dbReference>
<comment type="pathway">
    <text evidence="2">Amino-acid biosynthesis; L-tryptophan biosynthesis; L-tryptophan from chorismate: step 5/5.</text>
</comment>
<dbReference type="CDD" id="cd04724">
    <property type="entry name" value="Tryptophan_synthase_alpha"/>
    <property type="match status" value="1"/>
</dbReference>
<dbReference type="PROSITE" id="PS00167">
    <property type="entry name" value="TRP_SYNTHASE_ALPHA"/>
    <property type="match status" value="1"/>
</dbReference>
<dbReference type="PANTHER" id="PTHR43406:SF1">
    <property type="entry name" value="TRYPTOPHAN SYNTHASE ALPHA CHAIN, CHLOROPLASTIC"/>
    <property type="match status" value="1"/>
</dbReference>
<evidence type="ECO:0000256" key="9">
    <source>
        <dbReference type="ARBA" id="ARBA00049047"/>
    </source>
</evidence>
<evidence type="ECO:0000256" key="2">
    <source>
        <dbReference type="ARBA" id="ARBA00004733"/>
    </source>
</evidence>
<dbReference type="Gene3D" id="3.20.20.70">
    <property type="entry name" value="Aldolase class I"/>
    <property type="match status" value="1"/>
</dbReference>
<dbReference type="InterPro" id="IPR013785">
    <property type="entry name" value="Aldolase_TIM"/>
</dbReference>
<evidence type="ECO:0000256" key="7">
    <source>
        <dbReference type="ARBA" id="ARBA00023141"/>
    </source>
</evidence>
<keyword evidence="6" id="KW-0822">Tryptophan biosynthesis</keyword>
<dbReference type="InterPro" id="IPR011060">
    <property type="entry name" value="RibuloseP-bd_barrel"/>
</dbReference>
<accession>A0A1J5RFL5</accession>
<evidence type="ECO:0000256" key="8">
    <source>
        <dbReference type="ARBA" id="ARBA00023239"/>
    </source>
</evidence>
<dbReference type="AlphaFoldDB" id="A0A1J5RFL5"/>
<protein>
    <recommendedName>
        <fullName evidence="4">tryptophan synthase</fullName>
        <ecNumber evidence="4">4.2.1.20</ecNumber>
    </recommendedName>
</protein>
<dbReference type="GO" id="GO:0005829">
    <property type="term" value="C:cytosol"/>
    <property type="evidence" value="ECO:0007669"/>
    <property type="project" value="TreeGrafter"/>
</dbReference>
<evidence type="ECO:0000256" key="6">
    <source>
        <dbReference type="ARBA" id="ARBA00022822"/>
    </source>
</evidence>
<dbReference type="EMBL" id="MLJW01000183">
    <property type="protein sequence ID" value="OIQ94577.1"/>
    <property type="molecule type" value="Genomic_DNA"/>
</dbReference>
<reference evidence="10" key="1">
    <citation type="submission" date="2016-10" db="EMBL/GenBank/DDBJ databases">
        <title>Sequence of Gallionella enrichment culture.</title>
        <authorList>
            <person name="Poehlein A."/>
            <person name="Muehling M."/>
            <person name="Daniel R."/>
        </authorList>
    </citation>
    <scope>NUCLEOTIDE SEQUENCE</scope>
</reference>
<evidence type="ECO:0000256" key="3">
    <source>
        <dbReference type="ARBA" id="ARBA00011270"/>
    </source>
</evidence>
<dbReference type="FunFam" id="3.20.20.70:FF:000037">
    <property type="entry name" value="Tryptophan synthase alpha chain"/>
    <property type="match status" value="1"/>
</dbReference>
<dbReference type="SUPFAM" id="SSF51366">
    <property type="entry name" value="Ribulose-phoshate binding barrel"/>
    <property type="match status" value="1"/>
</dbReference>
<comment type="catalytic activity">
    <reaction evidence="9">
        <text>(1S,2R)-1-C-(indol-3-yl)glycerol 3-phosphate + L-serine = D-glyceraldehyde 3-phosphate + L-tryptophan + H2O</text>
        <dbReference type="Rhea" id="RHEA:10532"/>
        <dbReference type="ChEBI" id="CHEBI:15377"/>
        <dbReference type="ChEBI" id="CHEBI:33384"/>
        <dbReference type="ChEBI" id="CHEBI:57912"/>
        <dbReference type="ChEBI" id="CHEBI:58866"/>
        <dbReference type="ChEBI" id="CHEBI:59776"/>
        <dbReference type="EC" id="4.2.1.20"/>
    </reaction>
</comment>
<comment type="subunit">
    <text evidence="3">Tetramer of two alpha and two beta chains.</text>
</comment>
<dbReference type="InterPro" id="IPR002028">
    <property type="entry name" value="Trp_synthase_suA"/>
</dbReference>
<name>A0A1J5RFL5_9ZZZZ</name>
<keyword evidence="7" id="KW-0057">Aromatic amino acid biosynthesis</keyword>
<evidence type="ECO:0000256" key="1">
    <source>
        <dbReference type="ARBA" id="ARBA00003365"/>
    </source>
</evidence>
<organism evidence="10">
    <name type="scientific">mine drainage metagenome</name>
    <dbReference type="NCBI Taxonomy" id="410659"/>
    <lineage>
        <taxon>unclassified sequences</taxon>
        <taxon>metagenomes</taxon>
        <taxon>ecological metagenomes</taxon>
    </lineage>
</organism>
<comment type="function">
    <text evidence="1">The alpha subunit is responsible for the aldol cleavage of indoleglycerol phosphate to indole and glyceraldehyde 3-phosphate.</text>
</comment>
<proteinExistence type="inferred from homology"/>
<dbReference type="NCBIfam" id="TIGR00262">
    <property type="entry name" value="trpA"/>
    <property type="match status" value="1"/>
</dbReference>
<evidence type="ECO:0000256" key="5">
    <source>
        <dbReference type="ARBA" id="ARBA00022605"/>
    </source>
</evidence>
<gene>
    <name evidence="10" type="primary">trpA_9</name>
    <name evidence="10" type="ORF">GALL_234320</name>
</gene>
<dbReference type="Pfam" id="PF00290">
    <property type="entry name" value="Trp_syntA"/>
    <property type="match status" value="1"/>
</dbReference>
<comment type="caution">
    <text evidence="10">The sequence shown here is derived from an EMBL/GenBank/DDBJ whole genome shotgun (WGS) entry which is preliminary data.</text>
</comment>